<dbReference type="AlphaFoldDB" id="A0A7R8V1L0"/>
<gene>
    <name evidence="7" type="ORF">HERILL_LOCUS13558</name>
</gene>
<keyword evidence="3 5" id="KW-1133">Transmembrane helix</keyword>
<dbReference type="GO" id="GO:0005783">
    <property type="term" value="C:endoplasmic reticulum"/>
    <property type="evidence" value="ECO:0007669"/>
    <property type="project" value="UniProtKB-ARBA"/>
</dbReference>
<sequence length="200" mass="22984">MTSVDQKKMFNKLKHDLESWREVILHTNSLLKWDKKFYPGIIFAVISIFYLLLWYLDLSTLTLISLSLLVVTIIDYVFPLVSRIVFKTENWTGTQENKFEEICQELCATKIKLCSFYNYIFTAKEEKSTMFLISVSLILVLLAWIGSVIDNLFLCFITTLFAALYPGLSHHGFIGTVKGKFGAVLSSKIQQIKEKASKTE</sequence>
<feature type="transmembrane region" description="Helical" evidence="5">
    <location>
        <begin position="128"/>
        <end position="145"/>
    </location>
</feature>
<evidence type="ECO:0000256" key="2">
    <source>
        <dbReference type="ARBA" id="ARBA00022692"/>
    </source>
</evidence>
<feature type="transmembrane region" description="Helical" evidence="5">
    <location>
        <begin position="151"/>
        <end position="168"/>
    </location>
</feature>
<dbReference type="Pfam" id="PF24456">
    <property type="entry name" value="RHD_RETREG1-3"/>
    <property type="match status" value="1"/>
</dbReference>
<evidence type="ECO:0000256" key="1">
    <source>
        <dbReference type="ARBA" id="ARBA00004141"/>
    </source>
</evidence>
<evidence type="ECO:0000256" key="5">
    <source>
        <dbReference type="SAM" id="Phobius"/>
    </source>
</evidence>
<evidence type="ECO:0000313" key="8">
    <source>
        <dbReference type="Proteomes" id="UP000594454"/>
    </source>
</evidence>
<evidence type="ECO:0000313" key="7">
    <source>
        <dbReference type="EMBL" id="CAD7091121.1"/>
    </source>
</evidence>
<evidence type="ECO:0000256" key="3">
    <source>
        <dbReference type="ARBA" id="ARBA00022989"/>
    </source>
</evidence>
<comment type="subcellular location">
    <subcellularLocation>
        <location evidence="1">Membrane</location>
        <topology evidence="1">Multi-pass membrane protein</topology>
    </subcellularLocation>
</comment>
<feature type="domain" description="RETREG1-3/ARL6IP-like N-terminal reticulon-homology" evidence="6">
    <location>
        <begin position="20"/>
        <end position="185"/>
    </location>
</feature>
<name>A0A7R8V1L0_HERIL</name>
<accession>A0A7R8V1L0</accession>
<feature type="transmembrane region" description="Helical" evidence="5">
    <location>
        <begin position="37"/>
        <end position="56"/>
    </location>
</feature>
<dbReference type="OrthoDB" id="6416122at2759"/>
<keyword evidence="8" id="KW-1185">Reference proteome</keyword>
<reference evidence="7 8" key="1">
    <citation type="submission" date="2020-11" db="EMBL/GenBank/DDBJ databases">
        <authorList>
            <person name="Wallbank WR R."/>
            <person name="Pardo Diaz C."/>
            <person name="Kozak K."/>
            <person name="Martin S."/>
            <person name="Jiggins C."/>
            <person name="Moest M."/>
            <person name="Warren A I."/>
            <person name="Generalovic N T."/>
            <person name="Byers J.R.P. K."/>
            <person name="Montejo-Kovacevich G."/>
            <person name="Yen C E."/>
        </authorList>
    </citation>
    <scope>NUCLEOTIDE SEQUENCE [LARGE SCALE GENOMIC DNA]</scope>
</reference>
<evidence type="ECO:0000259" key="6">
    <source>
        <dbReference type="Pfam" id="PF24456"/>
    </source>
</evidence>
<dbReference type="FunCoup" id="A0A7R8V1L0">
    <property type="interactions" value="1015"/>
</dbReference>
<dbReference type="GO" id="GO:0016020">
    <property type="term" value="C:membrane"/>
    <property type="evidence" value="ECO:0007669"/>
    <property type="project" value="UniProtKB-SubCell"/>
</dbReference>
<dbReference type="InterPro" id="IPR057282">
    <property type="entry name" value="RETREG1-3-like_RHD"/>
</dbReference>
<feature type="transmembrane region" description="Helical" evidence="5">
    <location>
        <begin position="62"/>
        <end position="81"/>
    </location>
</feature>
<protein>
    <recommendedName>
        <fullName evidence="6">RETREG1-3/ARL6IP-like N-terminal reticulon-homology domain-containing protein</fullName>
    </recommendedName>
</protein>
<evidence type="ECO:0000256" key="4">
    <source>
        <dbReference type="ARBA" id="ARBA00023136"/>
    </source>
</evidence>
<keyword evidence="4 5" id="KW-0472">Membrane</keyword>
<proteinExistence type="predicted"/>
<dbReference type="Proteomes" id="UP000594454">
    <property type="component" value="Chromosome 5"/>
</dbReference>
<dbReference type="EMBL" id="LR899013">
    <property type="protein sequence ID" value="CAD7091121.1"/>
    <property type="molecule type" value="Genomic_DNA"/>
</dbReference>
<dbReference type="PANTHER" id="PTHR20952:SF0">
    <property type="entry name" value="ADP-RIBOSYLATION FACTOR-LIKE PROTEIN 6-INTERACTING PROTEIN 1"/>
    <property type="match status" value="1"/>
</dbReference>
<dbReference type="PANTHER" id="PTHR20952">
    <property type="entry name" value="ADP-RIBOSYLATION-LIKE FACTOR 6-INTERACTING PROTEIN"/>
    <property type="match status" value="1"/>
</dbReference>
<dbReference type="InParanoid" id="A0A7R8V1L0"/>
<dbReference type="OMA" id="WTGQKEK"/>
<keyword evidence="2 5" id="KW-0812">Transmembrane</keyword>
<organism evidence="7 8">
    <name type="scientific">Hermetia illucens</name>
    <name type="common">Black soldier fly</name>
    <dbReference type="NCBI Taxonomy" id="343691"/>
    <lineage>
        <taxon>Eukaryota</taxon>
        <taxon>Metazoa</taxon>
        <taxon>Ecdysozoa</taxon>
        <taxon>Arthropoda</taxon>
        <taxon>Hexapoda</taxon>
        <taxon>Insecta</taxon>
        <taxon>Pterygota</taxon>
        <taxon>Neoptera</taxon>
        <taxon>Endopterygota</taxon>
        <taxon>Diptera</taxon>
        <taxon>Brachycera</taxon>
        <taxon>Stratiomyomorpha</taxon>
        <taxon>Stratiomyidae</taxon>
        <taxon>Hermetiinae</taxon>
        <taxon>Hermetia</taxon>
    </lineage>
</organism>
<dbReference type="InterPro" id="IPR052114">
    <property type="entry name" value="ER_autophagy_membrane_reg"/>
</dbReference>